<protein>
    <submittedName>
        <fullName evidence="1">Uncharacterized protein</fullName>
    </submittedName>
</protein>
<keyword evidence="2" id="KW-1185">Reference proteome</keyword>
<name>A0AA35XFJ0_GEOBA</name>
<accession>A0AA35XFJ0</accession>
<dbReference type="AlphaFoldDB" id="A0AA35XFJ0"/>
<dbReference type="Proteomes" id="UP001174909">
    <property type="component" value="Unassembled WGS sequence"/>
</dbReference>
<gene>
    <name evidence="1" type="ORF">GBAR_LOCUS27741</name>
</gene>
<evidence type="ECO:0000313" key="2">
    <source>
        <dbReference type="Proteomes" id="UP001174909"/>
    </source>
</evidence>
<organism evidence="1 2">
    <name type="scientific">Geodia barretti</name>
    <name type="common">Barrett's horny sponge</name>
    <dbReference type="NCBI Taxonomy" id="519541"/>
    <lineage>
        <taxon>Eukaryota</taxon>
        <taxon>Metazoa</taxon>
        <taxon>Porifera</taxon>
        <taxon>Demospongiae</taxon>
        <taxon>Heteroscleromorpha</taxon>
        <taxon>Tetractinellida</taxon>
        <taxon>Astrophorina</taxon>
        <taxon>Geodiidae</taxon>
        <taxon>Geodia</taxon>
    </lineage>
</organism>
<proteinExistence type="predicted"/>
<reference evidence="1" key="1">
    <citation type="submission" date="2023-03" db="EMBL/GenBank/DDBJ databases">
        <authorList>
            <person name="Steffen K."/>
            <person name="Cardenas P."/>
        </authorList>
    </citation>
    <scope>NUCLEOTIDE SEQUENCE</scope>
</reference>
<sequence length="411" mass="45921">MLILVATAKWRGYRVLGLSTDVNSGDVDDSFALTYVVTRGFFVDGKLSFALAFLRWFVPLLQPYTIRIALESKGDLKLLVEQMNAHMYGRVSRVEGGFLSTNFELIELYQSGYKVVFPNVIYPNYELVSVGADLDVDLLEIAGPTSCLFNTACDLLYVGRLSLRGQNVVTMTGANAGELGRQCVEKALRNGAKVRELPVQFSRSILCSLPHSSPLLATAAQLQLNPWAFSFLQNGPAAQQFAESNRETGALLLSKMGLTYESVWEKLDSGVQRRVEALAAKFSHWEPSTARDRILWAVVNFGGRFPWVEDSHTSLNPPFNELWSILDTEKMDPLELLEFRVANVSRFAGLEEERVRRVLSHAVLYDLYAVVLLKCRLSPETVATNPDLLTWFKNDVQAFVDSIPNSYLSAS</sequence>
<comment type="caution">
    <text evidence="1">The sequence shown here is derived from an EMBL/GenBank/DDBJ whole genome shotgun (WGS) entry which is preliminary data.</text>
</comment>
<dbReference type="EMBL" id="CASHTH010003874">
    <property type="protein sequence ID" value="CAI8050531.1"/>
    <property type="molecule type" value="Genomic_DNA"/>
</dbReference>
<evidence type="ECO:0000313" key="1">
    <source>
        <dbReference type="EMBL" id="CAI8050531.1"/>
    </source>
</evidence>